<dbReference type="Proteomes" id="UP001163105">
    <property type="component" value="Unassembled WGS sequence"/>
</dbReference>
<name>A0AB34FHR0_9HYPO</name>
<dbReference type="GO" id="GO:0000978">
    <property type="term" value="F:RNA polymerase II cis-regulatory region sequence-specific DNA binding"/>
    <property type="evidence" value="ECO:0007669"/>
    <property type="project" value="InterPro"/>
</dbReference>
<dbReference type="InterPro" id="IPR051059">
    <property type="entry name" value="VerF-like"/>
</dbReference>
<evidence type="ECO:0000256" key="5">
    <source>
        <dbReference type="ARBA" id="ARBA00022833"/>
    </source>
</evidence>
<evidence type="ECO:0000256" key="6">
    <source>
        <dbReference type="ARBA" id="ARBA00023242"/>
    </source>
</evidence>
<keyword evidence="4" id="KW-0863">Zinc-finger</keyword>
<proteinExistence type="predicted"/>
<comment type="caution">
    <text evidence="8">The sequence shown here is derived from an EMBL/GenBank/DDBJ whole genome shotgun (WGS) entry which is preliminary data.</text>
</comment>
<evidence type="ECO:0000256" key="1">
    <source>
        <dbReference type="ARBA" id="ARBA00004123"/>
    </source>
</evidence>
<evidence type="ECO:0000259" key="7">
    <source>
        <dbReference type="Pfam" id="PF04082"/>
    </source>
</evidence>
<evidence type="ECO:0000256" key="4">
    <source>
        <dbReference type="ARBA" id="ARBA00022771"/>
    </source>
</evidence>
<dbReference type="AlphaFoldDB" id="A0AB34FHR0"/>
<dbReference type="GO" id="GO:0006351">
    <property type="term" value="P:DNA-templated transcription"/>
    <property type="evidence" value="ECO:0007669"/>
    <property type="project" value="InterPro"/>
</dbReference>
<gene>
    <name evidence="8" type="ORF">O9K51_08777</name>
</gene>
<reference evidence="8" key="1">
    <citation type="submission" date="2023-01" db="EMBL/GenBank/DDBJ databases">
        <title>The growth and conidiation of Purpureocillium lavendulum are regulated by nitrogen source and histone H3K14 acetylation.</title>
        <authorList>
            <person name="Tang P."/>
            <person name="Han J."/>
            <person name="Zhang C."/>
            <person name="Tang P."/>
            <person name="Qi F."/>
            <person name="Zhang K."/>
            <person name="Liang L."/>
        </authorList>
    </citation>
    <scope>NUCLEOTIDE SEQUENCE</scope>
    <source>
        <strain evidence="8">YMF1.00683</strain>
    </source>
</reference>
<dbReference type="GO" id="GO:0008270">
    <property type="term" value="F:zinc ion binding"/>
    <property type="evidence" value="ECO:0007669"/>
    <property type="project" value="UniProtKB-KW"/>
</dbReference>
<keyword evidence="6" id="KW-0539">Nucleus</keyword>
<keyword evidence="2" id="KW-0479">Metal-binding</keyword>
<feature type="domain" description="Xylanolytic transcriptional activator regulatory" evidence="7">
    <location>
        <begin position="43"/>
        <end position="249"/>
    </location>
</feature>
<dbReference type="Pfam" id="PF04082">
    <property type="entry name" value="Fungal_trans"/>
    <property type="match status" value="1"/>
</dbReference>
<dbReference type="PANTHER" id="PTHR40626:SF10">
    <property type="entry name" value="C2H2-TYPE DOMAIN-CONTAINING PROTEIN"/>
    <property type="match status" value="1"/>
</dbReference>
<dbReference type="GO" id="GO:0005634">
    <property type="term" value="C:nucleus"/>
    <property type="evidence" value="ECO:0007669"/>
    <property type="project" value="UniProtKB-SubCell"/>
</dbReference>
<keyword evidence="9" id="KW-1185">Reference proteome</keyword>
<evidence type="ECO:0000313" key="8">
    <source>
        <dbReference type="EMBL" id="KAJ6438186.1"/>
    </source>
</evidence>
<accession>A0AB34FHR0</accession>
<dbReference type="Gene3D" id="3.60.15.30">
    <property type="entry name" value="Metallo-beta-lactamase domain"/>
    <property type="match status" value="1"/>
</dbReference>
<dbReference type="InterPro" id="IPR007219">
    <property type="entry name" value="XnlR_reg_dom"/>
</dbReference>
<organism evidence="8 9">
    <name type="scientific">Purpureocillium lavendulum</name>
    <dbReference type="NCBI Taxonomy" id="1247861"/>
    <lineage>
        <taxon>Eukaryota</taxon>
        <taxon>Fungi</taxon>
        <taxon>Dikarya</taxon>
        <taxon>Ascomycota</taxon>
        <taxon>Pezizomycotina</taxon>
        <taxon>Sordariomycetes</taxon>
        <taxon>Hypocreomycetidae</taxon>
        <taxon>Hypocreales</taxon>
        <taxon>Ophiocordycipitaceae</taxon>
        <taxon>Purpureocillium</taxon>
    </lineage>
</organism>
<keyword evidence="3" id="KW-0677">Repeat</keyword>
<dbReference type="EMBL" id="JAQHRD010000008">
    <property type="protein sequence ID" value="KAJ6438186.1"/>
    <property type="molecule type" value="Genomic_DNA"/>
</dbReference>
<dbReference type="PANTHER" id="PTHR40626">
    <property type="entry name" value="MIP31509P"/>
    <property type="match status" value="1"/>
</dbReference>
<evidence type="ECO:0000256" key="3">
    <source>
        <dbReference type="ARBA" id="ARBA00022737"/>
    </source>
</evidence>
<sequence>MTEDRLRILKSKIKQFKGSSDDVDLPSGYTFTKHLSAWEETLANHLPYIHVPTLRLNECIPELVLALAALGAQQRYETRASLLLYHTSKDIALERMRITRSRKGGASTVRSEQSGTVLQSACTLLTLLIFATWSADAKLVEEALELHSPLIFCLRDDGLGDDNEIPGQDWHSWAASETRIRIKLMAFCFLNLHTIAYDHPPALFWHEVNLRLPCTVEEWHAADPARWFQSLEQVTERQRCFPEALKQLLSMDGQAAQIQPAPSPFGNYVLLHGLIQRIHLIRQLTGPSALEEEDITKLHLLDIELEPSSGAHVTIKILAQSSQIFDFYNSEIVPPKMPTEGDLNHDCEFAQRGLVAAVDDPVVLSDSTKKVVWDTEAYNFLQEDCPDTANKMLWR</sequence>
<dbReference type="GO" id="GO:0000981">
    <property type="term" value="F:DNA-binding transcription factor activity, RNA polymerase II-specific"/>
    <property type="evidence" value="ECO:0007669"/>
    <property type="project" value="InterPro"/>
</dbReference>
<comment type="subcellular location">
    <subcellularLocation>
        <location evidence="1">Nucleus</location>
    </subcellularLocation>
</comment>
<dbReference type="GO" id="GO:0000785">
    <property type="term" value="C:chromatin"/>
    <property type="evidence" value="ECO:0007669"/>
    <property type="project" value="TreeGrafter"/>
</dbReference>
<evidence type="ECO:0000256" key="2">
    <source>
        <dbReference type="ARBA" id="ARBA00022723"/>
    </source>
</evidence>
<keyword evidence="5" id="KW-0862">Zinc</keyword>
<evidence type="ECO:0000313" key="9">
    <source>
        <dbReference type="Proteomes" id="UP001163105"/>
    </source>
</evidence>
<protein>
    <submittedName>
        <fullName evidence="8">Alternative oxidase</fullName>
    </submittedName>
</protein>